<dbReference type="InterPro" id="IPR013249">
    <property type="entry name" value="RNA_pol_sigma70_r4_t2"/>
</dbReference>
<dbReference type="InterPro" id="IPR013325">
    <property type="entry name" value="RNA_pol_sigma_r2"/>
</dbReference>
<dbReference type="EMBL" id="JAXBLV010000166">
    <property type="protein sequence ID" value="MDY3559981.1"/>
    <property type="molecule type" value="Genomic_DNA"/>
</dbReference>
<dbReference type="SUPFAM" id="SSF88946">
    <property type="entry name" value="Sigma2 domain of RNA polymerase sigma factors"/>
    <property type="match status" value="1"/>
</dbReference>
<keyword evidence="3" id="KW-0731">Sigma factor</keyword>
<keyword evidence="9" id="KW-1185">Reference proteome</keyword>
<gene>
    <name evidence="8" type="ORF">R5W23_001180</name>
</gene>
<dbReference type="InterPro" id="IPR013324">
    <property type="entry name" value="RNA_pol_sigma_r3/r4-like"/>
</dbReference>
<dbReference type="SUPFAM" id="SSF88659">
    <property type="entry name" value="Sigma3 and sigma4 domains of RNA polymerase sigma factors"/>
    <property type="match status" value="1"/>
</dbReference>
<dbReference type="Pfam" id="PF04542">
    <property type="entry name" value="Sigma70_r2"/>
    <property type="match status" value="1"/>
</dbReference>
<dbReference type="NCBIfam" id="TIGR02937">
    <property type="entry name" value="sigma70-ECF"/>
    <property type="match status" value="1"/>
</dbReference>
<accession>A0ABU5EXU1</accession>
<name>A0ABU5EXU1_9BACT</name>
<dbReference type="InterPro" id="IPR007627">
    <property type="entry name" value="RNA_pol_sigma70_r2"/>
</dbReference>
<evidence type="ECO:0000259" key="6">
    <source>
        <dbReference type="Pfam" id="PF04542"/>
    </source>
</evidence>
<feature type="domain" description="RNA polymerase sigma factor 70 region 4 type 2" evidence="7">
    <location>
        <begin position="110"/>
        <end position="158"/>
    </location>
</feature>
<dbReference type="RefSeq" id="WP_320686647.1">
    <property type="nucleotide sequence ID" value="NZ_JAXBLV010000166.1"/>
</dbReference>
<dbReference type="InterPro" id="IPR039425">
    <property type="entry name" value="RNA_pol_sigma-70-like"/>
</dbReference>
<dbReference type="Gene3D" id="1.10.10.10">
    <property type="entry name" value="Winged helix-like DNA-binding domain superfamily/Winged helix DNA-binding domain"/>
    <property type="match status" value="1"/>
</dbReference>
<dbReference type="InterPro" id="IPR014284">
    <property type="entry name" value="RNA_pol_sigma-70_dom"/>
</dbReference>
<keyword evidence="2" id="KW-0805">Transcription regulation</keyword>
<evidence type="ECO:0000313" key="8">
    <source>
        <dbReference type="EMBL" id="MDY3559981.1"/>
    </source>
</evidence>
<evidence type="ECO:0000256" key="5">
    <source>
        <dbReference type="ARBA" id="ARBA00023163"/>
    </source>
</evidence>
<comment type="caution">
    <text evidence="8">The sequence shown here is derived from an EMBL/GenBank/DDBJ whole genome shotgun (WGS) entry which is preliminary data.</text>
</comment>
<evidence type="ECO:0000256" key="4">
    <source>
        <dbReference type="ARBA" id="ARBA00023125"/>
    </source>
</evidence>
<evidence type="ECO:0000313" key="9">
    <source>
        <dbReference type="Proteomes" id="UP001272242"/>
    </source>
</evidence>
<dbReference type="InterPro" id="IPR036388">
    <property type="entry name" value="WH-like_DNA-bd_sf"/>
</dbReference>
<dbReference type="Pfam" id="PF08281">
    <property type="entry name" value="Sigma70_r4_2"/>
    <property type="match status" value="1"/>
</dbReference>
<protein>
    <submittedName>
        <fullName evidence="8">Sigma-70 family RNA polymerase sigma factor</fullName>
    </submittedName>
</protein>
<evidence type="ECO:0000259" key="7">
    <source>
        <dbReference type="Pfam" id="PF08281"/>
    </source>
</evidence>
<dbReference type="PANTHER" id="PTHR43133:SF8">
    <property type="entry name" value="RNA POLYMERASE SIGMA FACTOR HI_1459-RELATED"/>
    <property type="match status" value="1"/>
</dbReference>
<keyword evidence="5" id="KW-0804">Transcription</keyword>
<comment type="similarity">
    <text evidence="1">Belongs to the sigma-70 factor family. ECF subfamily.</text>
</comment>
<dbReference type="Proteomes" id="UP001272242">
    <property type="component" value="Unassembled WGS sequence"/>
</dbReference>
<keyword evidence="4" id="KW-0238">DNA-binding</keyword>
<evidence type="ECO:0000256" key="1">
    <source>
        <dbReference type="ARBA" id="ARBA00010641"/>
    </source>
</evidence>
<reference evidence="9" key="1">
    <citation type="journal article" date="2023" name="Mar. Drugs">
        <title>Gemmata algarum, a Novel Planctomycete Isolated from an Algal Mat, Displays Antimicrobial Activity.</title>
        <authorList>
            <person name="Kumar G."/>
            <person name="Kallscheuer N."/>
            <person name="Kashif M."/>
            <person name="Ahamad S."/>
            <person name="Jagadeeshwari U."/>
            <person name="Pannikurungottu S."/>
            <person name="Haufschild T."/>
            <person name="Kabuu M."/>
            <person name="Sasikala C."/>
            <person name="Jogler C."/>
            <person name="Ramana C."/>
        </authorList>
    </citation>
    <scope>NUCLEOTIDE SEQUENCE [LARGE SCALE GENOMIC DNA]</scope>
    <source>
        <strain evidence="9">JC673</strain>
    </source>
</reference>
<evidence type="ECO:0000256" key="2">
    <source>
        <dbReference type="ARBA" id="ARBA00023015"/>
    </source>
</evidence>
<dbReference type="PANTHER" id="PTHR43133">
    <property type="entry name" value="RNA POLYMERASE ECF-TYPE SIGMA FACTO"/>
    <property type="match status" value="1"/>
</dbReference>
<evidence type="ECO:0000256" key="3">
    <source>
        <dbReference type="ARBA" id="ARBA00023082"/>
    </source>
</evidence>
<feature type="domain" description="RNA polymerase sigma-70 region 2" evidence="6">
    <location>
        <begin position="20"/>
        <end position="82"/>
    </location>
</feature>
<organism evidence="8 9">
    <name type="scientific">Gemmata algarum</name>
    <dbReference type="NCBI Taxonomy" id="2975278"/>
    <lineage>
        <taxon>Bacteria</taxon>
        <taxon>Pseudomonadati</taxon>
        <taxon>Planctomycetota</taxon>
        <taxon>Planctomycetia</taxon>
        <taxon>Gemmatales</taxon>
        <taxon>Gemmataceae</taxon>
        <taxon>Gemmata</taxon>
    </lineage>
</organism>
<dbReference type="Gene3D" id="1.10.1740.10">
    <property type="match status" value="1"/>
</dbReference>
<sequence length="174" mass="19352">MPRRERRQYLSMGPEQLAELVDRYAAALVLYARQWCATPEDVVQTAFLKLVRLGTPPDNLLPWLYKVVRNGAIDASRAARRRHRYEAAAADSAPRWFQPSYDPTGLDARAAAEALSGLPAETREIIVAHLWGGLTFEQIAQAVGSSAATCYRRYAAGIETLRQKLGAERPVRAT</sequence>
<proteinExistence type="inferred from homology"/>